<evidence type="ECO:0000313" key="2">
    <source>
        <dbReference type="EMBL" id="NMK39169.1"/>
    </source>
</evidence>
<organism evidence="2 3">
    <name type="scientific">Megasphaera elsdenii</name>
    <dbReference type="NCBI Taxonomy" id="907"/>
    <lineage>
        <taxon>Bacteria</taxon>
        <taxon>Bacillati</taxon>
        <taxon>Bacillota</taxon>
        <taxon>Negativicutes</taxon>
        <taxon>Veillonellales</taxon>
        <taxon>Veillonellaceae</taxon>
        <taxon>Megasphaera</taxon>
    </lineage>
</organism>
<proteinExistence type="predicted"/>
<protein>
    <submittedName>
        <fullName evidence="2">Type II toxin-antitoxin system RelE/ParE family toxin</fullName>
    </submittedName>
</protein>
<name>A0A848ETF2_MEGEL</name>
<dbReference type="Pfam" id="PF06296">
    <property type="entry name" value="RelE"/>
    <property type="match status" value="1"/>
</dbReference>
<dbReference type="InterPro" id="IPR009387">
    <property type="entry name" value="HigB-2"/>
</dbReference>
<evidence type="ECO:0000256" key="1">
    <source>
        <dbReference type="SAM" id="Coils"/>
    </source>
</evidence>
<dbReference type="Proteomes" id="UP000536773">
    <property type="component" value="Unassembled WGS sequence"/>
</dbReference>
<reference evidence="2 3" key="1">
    <citation type="submission" date="2020-04" db="EMBL/GenBank/DDBJ databases">
        <authorList>
            <person name="Hitch T.C.A."/>
            <person name="Wylensek D."/>
            <person name="Clavel T."/>
        </authorList>
    </citation>
    <scope>NUCLEOTIDE SEQUENCE [LARGE SCALE GENOMIC DNA]</scope>
    <source>
        <strain evidence="2 3">WCA-386-APC-2A</strain>
    </source>
</reference>
<accession>A0A848ETF2</accession>
<dbReference type="AlphaFoldDB" id="A0A848ETF2"/>
<keyword evidence="1" id="KW-0175">Coiled coil</keyword>
<gene>
    <name evidence="2" type="ORF">HG933_07220</name>
</gene>
<sequence length="110" mass="12910">MKRTFIQTRPFTRSWTALGFNDEDLRRLENQLLQNPKIGAVIRGTGKMRKMRFAFEGRGKSGSTRVCYVDFEIKETIYLLAVFAKNELENLTKEERNHLKKQIDILESNL</sequence>
<dbReference type="EMBL" id="JABBJH010000008">
    <property type="protein sequence ID" value="NMK39169.1"/>
    <property type="molecule type" value="Genomic_DNA"/>
</dbReference>
<dbReference type="PIRSF" id="PIRSF039032">
    <property type="entry name" value="HigB-2"/>
    <property type="match status" value="1"/>
</dbReference>
<feature type="coiled-coil region" evidence="1">
    <location>
        <begin position="81"/>
        <end position="109"/>
    </location>
</feature>
<comment type="caution">
    <text evidence="2">The sequence shown here is derived from an EMBL/GenBank/DDBJ whole genome shotgun (WGS) entry which is preliminary data.</text>
</comment>
<evidence type="ECO:0000313" key="3">
    <source>
        <dbReference type="Proteomes" id="UP000536773"/>
    </source>
</evidence>